<dbReference type="InterPro" id="IPR015943">
    <property type="entry name" value="WD40/YVTN_repeat-like_dom_sf"/>
</dbReference>
<sequence>MRTHSLRTVGSVLAGFALVLAGVSAPAAAADPVNSWPQYGQNALHTGTNPGEHAFNTGNIANVKVVSRAHFGDNTTNHGGPVISDGKMYVTNFDGDLSVFATAGCGADPCEPLWRAHIDDGTIDSTPAVAGGLVFVASTNIHQLFAFPAGGCGAALCKPVWTGRMLDGATGSVTIAGGIAYVGDFTGHLYAFRAAGCGKATCSPLWIGAGLTNESLGTPAVGNGFVYVTSFQSTPDLFTGRVLAFSIAGCGASTATCKPSWTADIGGPGQAVAVAGNTVFTGSSTLFGDGVNTEFHLMAFAGGGCGHAVCKPIRTYFTGGFGVEGGLAIAGNVLLASDNDTIDPRFIGGVFAYSVNGCGKAQCRPNWMGLSFATAPASPPVVVDDVVLLGKGPASGFPVDSGFFTYNLRGCGATVCEPISLVQLGEQEGYLGSPLAVADHKIFMESNDNSDGHSYVYTAALT</sequence>
<keyword evidence="1" id="KW-0732">Signal</keyword>
<evidence type="ECO:0000313" key="4">
    <source>
        <dbReference type="Proteomes" id="UP001602245"/>
    </source>
</evidence>
<dbReference type="Gene3D" id="2.140.10.10">
    <property type="entry name" value="Quinoprotein alcohol dehydrogenase-like superfamily"/>
    <property type="match status" value="1"/>
</dbReference>
<dbReference type="Gene3D" id="2.130.10.10">
    <property type="entry name" value="YVTN repeat-like/Quinoprotein amine dehydrogenase"/>
    <property type="match status" value="1"/>
</dbReference>
<name>A0ABW6WBT9_9ACTN</name>
<organism evidence="3 4">
    <name type="scientific">Paractinoplanes globisporus</name>
    <dbReference type="NCBI Taxonomy" id="113565"/>
    <lineage>
        <taxon>Bacteria</taxon>
        <taxon>Bacillati</taxon>
        <taxon>Actinomycetota</taxon>
        <taxon>Actinomycetes</taxon>
        <taxon>Micromonosporales</taxon>
        <taxon>Micromonosporaceae</taxon>
        <taxon>Paractinoplanes</taxon>
    </lineage>
</organism>
<evidence type="ECO:0000313" key="3">
    <source>
        <dbReference type="EMBL" id="MFF5289975.1"/>
    </source>
</evidence>
<dbReference type="InterPro" id="IPR002372">
    <property type="entry name" value="PQQ_rpt_dom"/>
</dbReference>
<feature type="chain" id="PRO_5045577147" evidence="1">
    <location>
        <begin position="30"/>
        <end position="462"/>
    </location>
</feature>
<accession>A0ABW6WBT9</accession>
<dbReference type="Pfam" id="PF13360">
    <property type="entry name" value="PQQ_2"/>
    <property type="match status" value="1"/>
</dbReference>
<dbReference type="EMBL" id="JBIAZU010000002">
    <property type="protein sequence ID" value="MFF5289975.1"/>
    <property type="molecule type" value="Genomic_DNA"/>
</dbReference>
<evidence type="ECO:0000256" key="1">
    <source>
        <dbReference type="SAM" id="SignalP"/>
    </source>
</evidence>
<dbReference type="PANTHER" id="PTHR34512:SF30">
    <property type="entry name" value="OUTER MEMBRANE PROTEIN ASSEMBLY FACTOR BAMB"/>
    <property type="match status" value="1"/>
</dbReference>
<comment type="caution">
    <text evidence="3">The sequence shown here is derived from an EMBL/GenBank/DDBJ whole genome shotgun (WGS) entry which is preliminary data.</text>
</comment>
<keyword evidence="4" id="KW-1185">Reference proteome</keyword>
<feature type="domain" description="Pyrrolo-quinoline quinone repeat" evidence="2">
    <location>
        <begin position="76"/>
        <end position="284"/>
    </location>
</feature>
<protein>
    <submittedName>
        <fullName evidence="3">PQQ-binding-like beta-propeller repeat protein</fullName>
    </submittedName>
</protein>
<reference evidence="3 4" key="1">
    <citation type="submission" date="2024-10" db="EMBL/GenBank/DDBJ databases">
        <title>The Natural Products Discovery Center: Release of the First 8490 Sequenced Strains for Exploring Actinobacteria Biosynthetic Diversity.</title>
        <authorList>
            <person name="Kalkreuter E."/>
            <person name="Kautsar S.A."/>
            <person name="Yang D."/>
            <person name="Bader C.D."/>
            <person name="Teijaro C.N."/>
            <person name="Fluegel L."/>
            <person name="Davis C.M."/>
            <person name="Simpson J.R."/>
            <person name="Lauterbach L."/>
            <person name="Steele A.D."/>
            <person name="Gui C."/>
            <person name="Meng S."/>
            <person name="Li G."/>
            <person name="Viehrig K."/>
            <person name="Ye F."/>
            <person name="Su P."/>
            <person name="Kiefer A.F."/>
            <person name="Nichols A."/>
            <person name="Cepeda A.J."/>
            <person name="Yan W."/>
            <person name="Fan B."/>
            <person name="Jiang Y."/>
            <person name="Adhikari A."/>
            <person name="Zheng C.-J."/>
            <person name="Schuster L."/>
            <person name="Cowan T.M."/>
            <person name="Smanski M.J."/>
            <person name="Chevrette M.G."/>
            <person name="De Carvalho L.P.S."/>
            <person name="Shen B."/>
        </authorList>
    </citation>
    <scope>NUCLEOTIDE SEQUENCE [LARGE SCALE GENOMIC DNA]</scope>
    <source>
        <strain evidence="3 4">NPDC000087</strain>
    </source>
</reference>
<gene>
    <name evidence="3" type="ORF">ACFY35_11065</name>
</gene>
<dbReference type="Proteomes" id="UP001602245">
    <property type="component" value="Unassembled WGS sequence"/>
</dbReference>
<proteinExistence type="predicted"/>
<evidence type="ECO:0000259" key="2">
    <source>
        <dbReference type="Pfam" id="PF13360"/>
    </source>
</evidence>
<feature type="signal peptide" evidence="1">
    <location>
        <begin position="1"/>
        <end position="29"/>
    </location>
</feature>
<dbReference type="InterPro" id="IPR011047">
    <property type="entry name" value="Quinoprotein_ADH-like_sf"/>
</dbReference>
<dbReference type="SUPFAM" id="SSF50998">
    <property type="entry name" value="Quinoprotein alcohol dehydrogenase-like"/>
    <property type="match status" value="1"/>
</dbReference>
<dbReference type="RefSeq" id="WP_157295817.1">
    <property type="nucleotide sequence ID" value="NZ_JBIAZU010000002.1"/>
</dbReference>
<dbReference type="PANTHER" id="PTHR34512">
    <property type="entry name" value="CELL SURFACE PROTEIN"/>
    <property type="match status" value="1"/>
</dbReference>